<dbReference type="STRING" id="1112.A9D12_01060"/>
<dbReference type="OrthoDB" id="7429032at2"/>
<keyword evidence="3" id="KW-1185">Reference proteome</keyword>
<evidence type="ECO:0000256" key="1">
    <source>
        <dbReference type="SAM" id="Phobius"/>
    </source>
</evidence>
<evidence type="ECO:0000313" key="3">
    <source>
        <dbReference type="Proteomes" id="UP000078263"/>
    </source>
</evidence>
<keyword evidence="1" id="KW-1133">Transmembrane helix</keyword>
<proteinExistence type="predicted"/>
<organism evidence="2 3">
    <name type="scientific">Erythrobacter neustonensis</name>
    <dbReference type="NCBI Taxonomy" id="1112"/>
    <lineage>
        <taxon>Bacteria</taxon>
        <taxon>Pseudomonadati</taxon>
        <taxon>Pseudomonadota</taxon>
        <taxon>Alphaproteobacteria</taxon>
        <taxon>Sphingomonadales</taxon>
        <taxon>Erythrobacteraceae</taxon>
        <taxon>Erythrobacter/Porphyrobacter group</taxon>
        <taxon>Erythrobacter</taxon>
    </lineage>
</organism>
<accession>A0A192D1C8</accession>
<gene>
    <name evidence="2" type="ORF">A9D12_01060</name>
</gene>
<dbReference type="AlphaFoldDB" id="A0A192D1C8"/>
<sequence>MTQTFLDPTIVLTAGFIVAVIVVTGAMLRAWQGWLELKRSELGHAPASHAVDEGSGIGTARIELADLKERIRKLEAIASGVEL</sequence>
<dbReference type="KEGG" id="pns:A9D12_01060"/>
<name>A0A192D1C8_9SPHN</name>
<keyword evidence="1" id="KW-0472">Membrane</keyword>
<evidence type="ECO:0000313" key="2">
    <source>
        <dbReference type="EMBL" id="ANK11766.1"/>
    </source>
</evidence>
<feature type="transmembrane region" description="Helical" evidence="1">
    <location>
        <begin position="12"/>
        <end position="31"/>
    </location>
</feature>
<dbReference type="RefSeq" id="WP_068348871.1">
    <property type="nucleotide sequence ID" value="NZ_CP016033.1"/>
</dbReference>
<protein>
    <submittedName>
        <fullName evidence="2">Uncharacterized protein</fullName>
    </submittedName>
</protein>
<reference evidence="2 3" key="1">
    <citation type="submission" date="2016-05" db="EMBL/GenBank/DDBJ databases">
        <title>Compelete Genome Sequence of Bacteriochlorophyll-Synthesizing Bacterium Porphyrobacter neustonensis DSM 9434.</title>
        <authorList>
            <person name="Shi X.-L."/>
            <person name="Wu Y.-H."/>
            <person name="Cheng H."/>
            <person name="Xu L."/>
            <person name="Zhang X.-Q."/>
            <person name="Wang C.-S."/>
            <person name="Xu X.-W."/>
        </authorList>
    </citation>
    <scope>NUCLEOTIDE SEQUENCE [LARGE SCALE GENOMIC DNA]</scope>
    <source>
        <strain evidence="2 3">DSM 9434</strain>
    </source>
</reference>
<dbReference type="Proteomes" id="UP000078263">
    <property type="component" value="Chromosome"/>
</dbReference>
<dbReference type="EMBL" id="CP016033">
    <property type="protein sequence ID" value="ANK11766.1"/>
    <property type="molecule type" value="Genomic_DNA"/>
</dbReference>
<keyword evidence="1" id="KW-0812">Transmembrane</keyword>